<evidence type="ECO:0000313" key="3">
    <source>
        <dbReference type="Proteomes" id="UP000600918"/>
    </source>
</evidence>
<name>A0A834NZI5_VESPE</name>
<accession>A0A834NZI5</accession>
<reference evidence="2" key="1">
    <citation type="journal article" date="2020" name="G3 (Bethesda)">
        <title>High-Quality Assemblies for Three Invasive Social Wasps from the &lt;i&gt;Vespula&lt;/i&gt; Genus.</title>
        <authorList>
            <person name="Harrop T.W.R."/>
            <person name="Guhlin J."/>
            <person name="McLaughlin G.M."/>
            <person name="Permina E."/>
            <person name="Stockwell P."/>
            <person name="Gilligan J."/>
            <person name="Le Lec M.F."/>
            <person name="Gruber M.A.M."/>
            <person name="Quinn O."/>
            <person name="Lovegrove M."/>
            <person name="Duncan E.J."/>
            <person name="Remnant E.J."/>
            <person name="Van Eeckhoven J."/>
            <person name="Graham B."/>
            <person name="Knapp R.A."/>
            <person name="Langford K.W."/>
            <person name="Kronenberg Z."/>
            <person name="Press M.O."/>
            <person name="Eacker S.M."/>
            <person name="Wilson-Rankin E.E."/>
            <person name="Purcell J."/>
            <person name="Lester P.J."/>
            <person name="Dearden P.K."/>
        </authorList>
    </citation>
    <scope>NUCLEOTIDE SEQUENCE</scope>
    <source>
        <strain evidence="2">Volc-1</strain>
    </source>
</reference>
<feature type="compositionally biased region" description="Basic residues" evidence="1">
    <location>
        <begin position="1"/>
        <end position="16"/>
    </location>
</feature>
<feature type="region of interest" description="Disordered" evidence="1">
    <location>
        <begin position="1"/>
        <end position="110"/>
    </location>
</feature>
<comment type="caution">
    <text evidence="2">The sequence shown here is derived from an EMBL/GenBank/DDBJ whole genome shotgun (WGS) entry which is preliminary data.</text>
</comment>
<gene>
    <name evidence="2" type="ORF">H0235_009806</name>
</gene>
<proteinExistence type="predicted"/>
<sequence length="110" mass="12379">MTRRRYHVAIRKRRNQTQRTAGMPRRVYVPQQISTTTSPPPSPPTTTTTTTATTTTMSPYFTGRTYRKSPEGLTNSCPYGTLRNKKAMQEPQTTGKDRIEETTPGNTNSP</sequence>
<evidence type="ECO:0000313" key="2">
    <source>
        <dbReference type="EMBL" id="KAF7421970.1"/>
    </source>
</evidence>
<keyword evidence="3" id="KW-1185">Reference proteome</keyword>
<dbReference type="AlphaFoldDB" id="A0A834NZI5"/>
<protein>
    <submittedName>
        <fullName evidence="2">Uncharacterized protein</fullName>
    </submittedName>
</protein>
<evidence type="ECO:0000256" key="1">
    <source>
        <dbReference type="SAM" id="MobiDB-lite"/>
    </source>
</evidence>
<dbReference type="EMBL" id="JACSDY010000008">
    <property type="protein sequence ID" value="KAF7421970.1"/>
    <property type="molecule type" value="Genomic_DNA"/>
</dbReference>
<dbReference type="Proteomes" id="UP000600918">
    <property type="component" value="Unassembled WGS sequence"/>
</dbReference>
<organism evidence="2 3">
    <name type="scientific">Vespula pensylvanica</name>
    <name type="common">Western yellow jacket</name>
    <name type="synonym">Wasp</name>
    <dbReference type="NCBI Taxonomy" id="30213"/>
    <lineage>
        <taxon>Eukaryota</taxon>
        <taxon>Metazoa</taxon>
        <taxon>Ecdysozoa</taxon>
        <taxon>Arthropoda</taxon>
        <taxon>Hexapoda</taxon>
        <taxon>Insecta</taxon>
        <taxon>Pterygota</taxon>
        <taxon>Neoptera</taxon>
        <taxon>Endopterygota</taxon>
        <taxon>Hymenoptera</taxon>
        <taxon>Apocrita</taxon>
        <taxon>Aculeata</taxon>
        <taxon>Vespoidea</taxon>
        <taxon>Vespidae</taxon>
        <taxon>Vespinae</taxon>
        <taxon>Vespula</taxon>
    </lineage>
</organism>
<feature type="compositionally biased region" description="Low complexity" evidence="1">
    <location>
        <begin position="45"/>
        <end position="59"/>
    </location>
</feature>